<dbReference type="Proteomes" id="UP000247371">
    <property type="component" value="Unassembled WGS sequence"/>
</dbReference>
<dbReference type="EMBL" id="NKUB01000010">
    <property type="protein sequence ID" value="PYD69504.1"/>
    <property type="molecule type" value="Genomic_DNA"/>
</dbReference>
<keyword evidence="2" id="KW-1185">Reference proteome</keyword>
<evidence type="ECO:0000313" key="2">
    <source>
        <dbReference type="Proteomes" id="UP000247371"/>
    </source>
</evidence>
<dbReference type="RefSeq" id="WP_110556885.1">
    <property type="nucleotide sequence ID" value="NZ_NKUB01000010.1"/>
</dbReference>
<name>A0A2V4RKH1_9PROT</name>
<evidence type="ECO:0000313" key="1">
    <source>
        <dbReference type="EMBL" id="PYD69504.1"/>
    </source>
</evidence>
<dbReference type="AlphaFoldDB" id="A0A2V4RKH1"/>
<accession>A0A2V4RKH1</accession>
<gene>
    <name evidence="1" type="ORF">CFR76_09240</name>
</gene>
<organism evidence="1 2">
    <name type="scientific">Komagataeibacter swingsii</name>
    <dbReference type="NCBI Taxonomy" id="215220"/>
    <lineage>
        <taxon>Bacteria</taxon>
        <taxon>Pseudomonadati</taxon>
        <taxon>Pseudomonadota</taxon>
        <taxon>Alphaproteobacteria</taxon>
        <taxon>Acetobacterales</taxon>
        <taxon>Acetobacteraceae</taxon>
        <taxon>Komagataeibacter</taxon>
    </lineage>
</organism>
<protein>
    <submittedName>
        <fullName evidence="1">Uncharacterized protein</fullName>
    </submittedName>
</protein>
<reference evidence="1 2" key="1">
    <citation type="submission" date="2017-07" db="EMBL/GenBank/DDBJ databases">
        <title>A draft genome sequence of Komagataeibacter swingsii LMG 22125.</title>
        <authorList>
            <person name="Skraban J."/>
            <person name="Cleenwerck I."/>
            <person name="Vandamme P."/>
            <person name="Trcek J."/>
        </authorList>
    </citation>
    <scope>NUCLEOTIDE SEQUENCE [LARGE SCALE GENOMIC DNA]</scope>
    <source>
        <strain evidence="1 2">LMG 22125</strain>
    </source>
</reference>
<proteinExistence type="predicted"/>
<sequence>MRDGYALVDQTLFPIWGSADPADLNGIRNITAGLSAAYLDVRLATADMWEDQDGNLPPVAVTADDSEGRRITDVIGVFLGVSARRWGYRCRPTLRSGAPCSGKPLTGR</sequence>
<comment type="caution">
    <text evidence="1">The sequence shown here is derived from an EMBL/GenBank/DDBJ whole genome shotgun (WGS) entry which is preliminary data.</text>
</comment>